<evidence type="ECO:0000313" key="2">
    <source>
        <dbReference type="EMBL" id="VVC25648.1"/>
    </source>
</evidence>
<feature type="compositionally biased region" description="Basic residues" evidence="1">
    <location>
        <begin position="27"/>
        <end position="40"/>
    </location>
</feature>
<dbReference type="AlphaFoldDB" id="A0A5E4M3E7"/>
<proteinExistence type="predicted"/>
<sequence length="122" mass="13296">MHTIRSFRNGPALSSKPLASVTGRPTLARRGKGTKKKPKNRQFTERHLFLLPLSIFPVGDESIVSRPANVRSASPSLTLFNPTSFLFPLFGTASFVSMCSTLLPPSFPSATRLRGSTSYKTA</sequence>
<evidence type="ECO:0000313" key="3">
    <source>
        <dbReference type="Proteomes" id="UP000325440"/>
    </source>
</evidence>
<keyword evidence="3" id="KW-1185">Reference proteome</keyword>
<gene>
    <name evidence="2" type="ORF">CINCED_3A007773</name>
</gene>
<name>A0A5E4M3E7_9HEMI</name>
<accession>A0A5E4M3E7</accession>
<organism evidence="2 3">
    <name type="scientific">Cinara cedri</name>
    <dbReference type="NCBI Taxonomy" id="506608"/>
    <lineage>
        <taxon>Eukaryota</taxon>
        <taxon>Metazoa</taxon>
        <taxon>Ecdysozoa</taxon>
        <taxon>Arthropoda</taxon>
        <taxon>Hexapoda</taxon>
        <taxon>Insecta</taxon>
        <taxon>Pterygota</taxon>
        <taxon>Neoptera</taxon>
        <taxon>Paraneoptera</taxon>
        <taxon>Hemiptera</taxon>
        <taxon>Sternorrhyncha</taxon>
        <taxon>Aphidomorpha</taxon>
        <taxon>Aphidoidea</taxon>
        <taxon>Aphididae</taxon>
        <taxon>Lachninae</taxon>
        <taxon>Cinara</taxon>
    </lineage>
</organism>
<dbReference type="EMBL" id="CABPRJ010000017">
    <property type="protein sequence ID" value="VVC25648.1"/>
    <property type="molecule type" value="Genomic_DNA"/>
</dbReference>
<dbReference type="Proteomes" id="UP000325440">
    <property type="component" value="Unassembled WGS sequence"/>
</dbReference>
<reference evidence="2 3" key="1">
    <citation type="submission" date="2019-08" db="EMBL/GenBank/DDBJ databases">
        <authorList>
            <person name="Alioto T."/>
            <person name="Alioto T."/>
            <person name="Gomez Garrido J."/>
        </authorList>
    </citation>
    <scope>NUCLEOTIDE SEQUENCE [LARGE SCALE GENOMIC DNA]</scope>
</reference>
<feature type="region of interest" description="Disordered" evidence="1">
    <location>
        <begin position="1"/>
        <end position="43"/>
    </location>
</feature>
<protein>
    <submittedName>
        <fullName evidence="2">Uncharacterized protein</fullName>
    </submittedName>
</protein>
<evidence type="ECO:0000256" key="1">
    <source>
        <dbReference type="SAM" id="MobiDB-lite"/>
    </source>
</evidence>